<organism evidence="2 3">
    <name type="scientific">Ectocarpus siliculosus</name>
    <name type="common">Brown alga</name>
    <name type="synonym">Conferva siliculosa</name>
    <dbReference type="NCBI Taxonomy" id="2880"/>
    <lineage>
        <taxon>Eukaryota</taxon>
        <taxon>Sar</taxon>
        <taxon>Stramenopiles</taxon>
        <taxon>Ochrophyta</taxon>
        <taxon>PX clade</taxon>
        <taxon>Phaeophyceae</taxon>
        <taxon>Ectocarpales</taxon>
        <taxon>Ectocarpaceae</taxon>
        <taxon>Ectocarpus</taxon>
    </lineage>
</organism>
<dbReference type="AlphaFoldDB" id="D8LLT0"/>
<feature type="compositionally biased region" description="Basic and acidic residues" evidence="1">
    <location>
        <begin position="587"/>
        <end position="608"/>
    </location>
</feature>
<feature type="compositionally biased region" description="Acidic residues" evidence="1">
    <location>
        <begin position="248"/>
        <end position="260"/>
    </location>
</feature>
<feature type="compositionally biased region" description="Polar residues" evidence="1">
    <location>
        <begin position="536"/>
        <end position="547"/>
    </location>
</feature>
<dbReference type="InParanoid" id="D8LLT0"/>
<feature type="compositionally biased region" description="Low complexity" evidence="1">
    <location>
        <begin position="143"/>
        <end position="155"/>
    </location>
</feature>
<feature type="compositionally biased region" description="Low complexity" evidence="1">
    <location>
        <begin position="107"/>
        <end position="118"/>
    </location>
</feature>
<evidence type="ECO:0000313" key="2">
    <source>
        <dbReference type="EMBL" id="CBN76166.1"/>
    </source>
</evidence>
<accession>D8LLT0</accession>
<protein>
    <submittedName>
        <fullName evidence="2">Uncharacterized protein</fullName>
    </submittedName>
</protein>
<dbReference type="EMBL" id="FN648565">
    <property type="protein sequence ID" value="CBN76166.1"/>
    <property type="molecule type" value="Genomic_DNA"/>
</dbReference>
<feature type="compositionally biased region" description="Basic residues" evidence="1">
    <location>
        <begin position="771"/>
        <end position="786"/>
    </location>
</feature>
<feature type="compositionally biased region" description="Basic and acidic residues" evidence="1">
    <location>
        <begin position="86"/>
        <end position="99"/>
    </location>
</feature>
<evidence type="ECO:0000313" key="3">
    <source>
        <dbReference type="Proteomes" id="UP000002630"/>
    </source>
</evidence>
<feature type="compositionally biased region" description="Polar residues" evidence="1">
    <location>
        <begin position="205"/>
        <end position="215"/>
    </location>
</feature>
<feature type="compositionally biased region" description="Basic and acidic residues" evidence="1">
    <location>
        <begin position="745"/>
        <end position="770"/>
    </location>
</feature>
<keyword evidence="3" id="KW-1185">Reference proteome</keyword>
<feature type="region of interest" description="Disordered" evidence="1">
    <location>
        <begin position="297"/>
        <end position="639"/>
    </location>
</feature>
<feature type="compositionally biased region" description="Gly residues" evidence="1">
    <location>
        <begin position="459"/>
        <end position="469"/>
    </location>
</feature>
<evidence type="ECO:0000256" key="1">
    <source>
        <dbReference type="SAM" id="MobiDB-lite"/>
    </source>
</evidence>
<feature type="compositionally biased region" description="Polar residues" evidence="1">
    <location>
        <begin position="65"/>
        <end position="77"/>
    </location>
</feature>
<feature type="compositionally biased region" description="Basic and acidic residues" evidence="1">
    <location>
        <begin position="51"/>
        <end position="60"/>
    </location>
</feature>
<name>D8LLT0_ECTSI</name>
<dbReference type="Proteomes" id="UP000002630">
    <property type="component" value="Linkage Group LG15"/>
</dbReference>
<feature type="region of interest" description="Disordered" evidence="1">
    <location>
        <begin position="681"/>
        <end position="724"/>
    </location>
</feature>
<reference evidence="2 3" key="1">
    <citation type="journal article" date="2010" name="Nature">
        <title>The Ectocarpus genome and the independent evolution of multicellularity in brown algae.</title>
        <authorList>
            <person name="Cock J.M."/>
            <person name="Sterck L."/>
            <person name="Rouze P."/>
            <person name="Scornet D."/>
            <person name="Allen A.E."/>
            <person name="Amoutzias G."/>
            <person name="Anthouard V."/>
            <person name="Artiguenave F."/>
            <person name="Aury J.M."/>
            <person name="Badger J.H."/>
            <person name="Beszteri B."/>
            <person name="Billiau K."/>
            <person name="Bonnet E."/>
            <person name="Bothwell J.H."/>
            <person name="Bowler C."/>
            <person name="Boyen C."/>
            <person name="Brownlee C."/>
            <person name="Carrano C.J."/>
            <person name="Charrier B."/>
            <person name="Cho G.Y."/>
            <person name="Coelho S.M."/>
            <person name="Collen J."/>
            <person name="Corre E."/>
            <person name="Da Silva C."/>
            <person name="Delage L."/>
            <person name="Delaroque N."/>
            <person name="Dittami S.M."/>
            <person name="Doulbeau S."/>
            <person name="Elias M."/>
            <person name="Farnham G."/>
            <person name="Gachon C.M."/>
            <person name="Gschloessl B."/>
            <person name="Heesch S."/>
            <person name="Jabbari K."/>
            <person name="Jubin C."/>
            <person name="Kawai H."/>
            <person name="Kimura K."/>
            <person name="Kloareg B."/>
            <person name="Kupper F.C."/>
            <person name="Lang D."/>
            <person name="Le Bail A."/>
            <person name="Leblanc C."/>
            <person name="Lerouge P."/>
            <person name="Lohr M."/>
            <person name="Lopez P.J."/>
            <person name="Martens C."/>
            <person name="Maumus F."/>
            <person name="Michel G."/>
            <person name="Miranda-Saavedra D."/>
            <person name="Morales J."/>
            <person name="Moreau H."/>
            <person name="Motomura T."/>
            <person name="Nagasato C."/>
            <person name="Napoli C.A."/>
            <person name="Nelson D.R."/>
            <person name="Nyvall-Collen P."/>
            <person name="Peters A.F."/>
            <person name="Pommier C."/>
            <person name="Potin P."/>
            <person name="Poulain J."/>
            <person name="Quesneville H."/>
            <person name="Read B."/>
            <person name="Rensing S.A."/>
            <person name="Ritter A."/>
            <person name="Rousvoal S."/>
            <person name="Samanta M."/>
            <person name="Samson G."/>
            <person name="Schroeder D.C."/>
            <person name="Segurens B."/>
            <person name="Strittmatter M."/>
            <person name="Tonon T."/>
            <person name="Tregear J.W."/>
            <person name="Valentin K."/>
            <person name="von Dassow P."/>
            <person name="Yamagishi T."/>
            <person name="Van de Peer Y."/>
            <person name="Wincker P."/>
        </authorList>
    </citation>
    <scope>NUCLEOTIDE SEQUENCE [LARGE SCALE GENOMIC DNA]</scope>
    <source>
        <strain evidence="3">Ec32 / CCAP1310/4</strain>
    </source>
</reference>
<gene>
    <name evidence="2" type="ORF">Esi_0370_0008</name>
</gene>
<sequence length="993" mass="103940">MKKQEAQSAPQQLARQQQQPEADVGGGDGTVGEALENEGAMDVSEDNLEDGNDKNVRDGGHPLAESTQPAAVATRSTDGGDGVTDNSKRAVEGTEKWKGDGGTPVPSSQQIDSSGSHSASKDTQEAAATATATANKRAEAEKQQQQQVPSPSLLPSKEEDSSEDETIEMAVSNREVQPPVPAVMPTPELDLALNGGERPLAATSAPRSPTAVSVRSSIGSIISLDSTGNDSDNVVGGSGEDSWSSSDGETEDDDSDDYEPDILPPPCHMLHRHRKTYKNALCEDCYMEHAEALRKAKLDVSDMDSDAAGRSENATRRRRRKREKAHGSSSTGVGGKRSRKTRGSSNESTGSSSDDRKKRRRVAGEVKSALPGSAPSPGRRLVKPHQKKAKKLVTGGDDRKSAATRLLEDTSSGESDGIGDDERDVVVQSNKGKNKRLAESVQDNQRATPPPGKQKQASKGGGSGGGGDLLGALIENPAQTRRKTSSSATPSAVARQPKSRPHLVKQRSADAVRIGGSVTGSDGGSDPQLARAVSLDTATSLSLTQYKTGGARRTDAPEGIPASSSSYKIPMKASNGVKAAGGAPKDVLSKKRDQDVRQRSKTPVREHSSGTISNSNNTSSAAKEAPAPVPAVSSRMKAQYDKVPNLEGVRRKKSNGKFFVWVGDQPLDGIEYPSAEECAKAYHRLHPPSSSRGPQKTPKLNTSGGKAPTHVESQGLTPLCPERGSRIAKGTLKSGYNKLPFFAPKEARDRASGKKPPAAEREQKAKEAAVARRRAPSTPAPRKHQHGAAAALALIGTPNSGPPGRPNAKREPLPLVAGFDKPRNSKIRWSSPIKNDEDLNGRRKLPPASALPGRSGLRGGRAGRPVPDTRQGCAQTGLSGRATGPRNPCPATFWLVPAAQREAQHPSEPTRIPAKQCRASDGHERGGGDATASGGGSPTEWAPAVGTAPAGTRSAGTIGMREEAMALASAPTGGATGVVTVVVVGDVVVIMAR</sequence>
<feature type="compositionally biased region" description="Polar residues" evidence="1">
    <location>
        <begin position="688"/>
        <end position="704"/>
    </location>
</feature>
<feature type="compositionally biased region" description="Low complexity" evidence="1">
    <location>
        <begin position="125"/>
        <end position="135"/>
    </location>
</feature>
<feature type="region of interest" description="Disordered" evidence="1">
    <location>
        <begin position="1"/>
        <end position="271"/>
    </location>
</feature>
<feature type="compositionally biased region" description="Basic residues" evidence="1">
    <location>
        <begin position="380"/>
        <end position="391"/>
    </location>
</feature>
<feature type="compositionally biased region" description="Basic and acidic residues" evidence="1">
    <location>
        <begin position="918"/>
        <end position="927"/>
    </location>
</feature>
<feature type="region of interest" description="Disordered" evidence="1">
    <location>
        <begin position="741"/>
        <end position="954"/>
    </location>
</feature>
<feature type="compositionally biased region" description="Low complexity" evidence="1">
    <location>
        <begin position="1"/>
        <end position="22"/>
    </location>
</feature>
<feature type="compositionally biased region" description="Low complexity" evidence="1">
    <location>
        <begin position="343"/>
        <end position="352"/>
    </location>
</feature>
<dbReference type="EMBL" id="FN649740">
    <property type="protein sequence ID" value="CBN76166.1"/>
    <property type="molecule type" value="Genomic_DNA"/>
</dbReference>
<dbReference type="OrthoDB" id="10499213at2759"/>
<feature type="compositionally biased region" description="Low complexity" evidence="1">
    <location>
        <begin position="609"/>
        <end position="634"/>
    </location>
</feature>
<proteinExistence type="predicted"/>